<gene>
    <name evidence="4" type="ORF">A1O1_07695</name>
</gene>
<dbReference type="PANTHER" id="PTHR31438:SF1">
    <property type="entry name" value="LYSINE N-ACYLTRANSFERASE C17G9.06C-RELATED"/>
    <property type="match status" value="1"/>
</dbReference>
<dbReference type="EMBL" id="AMWN01000007">
    <property type="protein sequence ID" value="EXJ81630.1"/>
    <property type="molecule type" value="Genomic_DNA"/>
</dbReference>
<reference evidence="4 5" key="1">
    <citation type="submission" date="2013-03" db="EMBL/GenBank/DDBJ databases">
        <title>The Genome Sequence of Capronia coronata CBS 617.96.</title>
        <authorList>
            <consortium name="The Broad Institute Genomics Platform"/>
            <person name="Cuomo C."/>
            <person name="de Hoog S."/>
            <person name="Gorbushina A."/>
            <person name="Walker B."/>
            <person name="Young S.K."/>
            <person name="Zeng Q."/>
            <person name="Gargeya S."/>
            <person name="Fitzgerald M."/>
            <person name="Haas B."/>
            <person name="Abouelleil A."/>
            <person name="Allen A.W."/>
            <person name="Alvarado L."/>
            <person name="Arachchi H.M."/>
            <person name="Berlin A.M."/>
            <person name="Chapman S.B."/>
            <person name="Gainer-Dewar J."/>
            <person name="Goldberg J."/>
            <person name="Griggs A."/>
            <person name="Gujja S."/>
            <person name="Hansen M."/>
            <person name="Howarth C."/>
            <person name="Imamovic A."/>
            <person name="Ireland A."/>
            <person name="Larimer J."/>
            <person name="McCowan C."/>
            <person name="Murphy C."/>
            <person name="Pearson M."/>
            <person name="Poon T.W."/>
            <person name="Priest M."/>
            <person name="Roberts A."/>
            <person name="Saif S."/>
            <person name="Shea T."/>
            <person name="Sisk P."/>
            <person name="Sykes S."/>
            <person name="Wortman J."/>
            <person name="Nusbaum C."/>
            <person name="Birren B."/>
        </authorList>
    </citation>
    <scope>NUCLEOTIDE SEQUENCE [LARGE SCALE GENOMIC DNA]</scope>
    <source>
        <strain evidence="4 5">CBS 617.96</strain>
    </source>
</reference>
<dbReference type="AlphaFoldDB" id="W9XW98"/>
<dbReference type="GO" id="GO:0019290">
    <property type="term" value="P:siderophore biosynthetic process"/>
    <property type="evidence" value="ECO:0007669"/>
    <property type="project" value="InterPro"/>
</dbReference>
<feature type="compositionally biased region" description="Basic and acidic residues" evidence="2">
    <location>
        <begin position="292"/>
        <end position="304"/>
    </location>
</feature>
<dbReference type="Gene3D" id="3.40.630.30">
    <property type="match status" value="1"/>
</dbReference>
<organism evidence="4 5">
    <name type="scientific">Capronia coronata CBS 617.96</name>
    <dbReference type="NCBI Taxonomy" id="1182541"/>
    <lineage>
        <taxon>Eukaryota</taxon>
        <taxon>Fungi</taxon>
        <taxon>Dikarya</taxon>
        <taxon>Ascomycota</taxon>
        <taxon>Pezizomycotina</taxon>
        <taxon>Eurotiomycetes</taxon>
        <taxon>Chaetothyriomycetidae</taxon>
        <taxon>Chaetothyriales</taxon>
        <taxon>Herpotrichiellaceae</taxon>
        <taxon>Capronia</taxon>
    </lineage>
</organism>
<dbReference type="SMART" id="SM01006">
    <property type="entry name" value="AlcB"/>
    <property type="match status" value="1"/>
</dbReference>
<proteinExistence type="inferred from homology"/>
<dbReference type="GO" id="GO:0016410">
    <property type="term" value="F:N-acyltransferase activity"/>
    <property type="evidence" value="ECO:0007669"/>
    <property type="project" value="TreeGrafter"/>
</dbReference>
<dbReference type="SUPFAM" id="SSF55729">
    <property type="entry name" value="Acyl-CoA N-acyltransferases (Nat)"/>
    <property type="match status" value="1"/>
</dbReference>
<dbReference type="InterPro" id="IPR016181">
    <property type="entry name" value="Acyl_CoA_acyltransferase"/>
</dbReference>
<evidence type="ECO:0000313" key="5">
    <source>
        <dbReference type="Proteomes" id="UP000019484"/>
    </source>
</evidence>
<name>W9XW98_9EURO</name>
<accession>W9XW98</accession>
<dbReference type="GeneID" id="19162550"/>
<dbReference type="eggNOG" id="ENOG502RZMI">
    <property type="taxonomic scope" value="Eukaryota"/>
</dbReference>
<evidence type="ECO:0000259" key="3">
    <source>
        <dbReference type="SMART" id="SM01006"/>
    </source>
</evidence>
<evidence type="ECO:0000256" key="2">
    <source>
        <dbReference type="SAM" id="MobiDB-lite"/>
    </source>
</evidence>
<feature type="region of interest" description="Disordered" evidence="2">
    <location>
        <begin position="279"/>
        <end position="304"/>
    </location>
</feature>
<dbReference type="RefSeq" id="XP_007726751.1">
    <property type="nucleotide sequence ID" value="XM_007728561.1"/>
</dbReference>
<dbReference type="InterPro" id="IPR019432">
    <property type="entry name" value="Acyltransferase_MbtK/IucB-like"/>
</dbReference>
<protein>
    <recommendedName>
        <fullName evidence="3">Acyltransferase MbtK/IucB-like conserved domain-containing protein</fullName>
    </recommendedName>
</protein>
<keyword evidence="5" id="KW-1185">Reference proteome</keyword>
<evidence type="ECO:0000256" key="1">
    <source>
        <dbReference type="ARBA" id="ARBA00009893"/>
    </source>
</evidence>
<dbReference type="PANTHER" id="PTHR31438">
    <property type="entry name" value="LYSINE N-ACYLTRANSFERASE C17G9.06C-RELATED"/>
    <property type="match status" value="1"/>
</dbReference>
<dbReference type="OrthoDB" id="448427at2759"/>
<evidence type="ECO:0000313" key="4">
    <source>
        <dbReference type="EMBL" id="EXJ81630.1"/>
    </source>
</evidence>
<sequence length="596" mass="66878">MVQLAYLPNGQSYTVTPVFGGFTFKSTNLDLHKSPMPPGWTVIIQTEDEVEDVLEARKSRVSLVQQPEQPQSEEGRKSKVSLAQQPEQPRNEEGTKVKLSLQQPSPDQDARKSKVGLPQPQEEAGQKHIVAHRFTKPTIRSDSLFISSISMPASSDFKNTASPTRHIAMMLWATLCWYFHKEPPNPHAYTDACALTPESGRPKLEWRVRIKREGIFKGKNTIQKLERMGIISSEESCVGIDTDVRMPTGWTDMFVSRRSFWQIDPRVFLYTMAPLQQSPFPSASPHPSRPASPERPKGERGSPHRADHMVAVTGAMIDGVSAGIASPGGPFSSGSHLPTYFPPPPTQFTFTNHIRHPIRPKPPRQGETFYSRYIPSLGQWLSFRVPTLSPKPCPHPHFGPVGGPMPATMPTHGGGVSVATLPTLANFAERPSDLDLLHKWMNDPRVNLAWGAAGPESTQRKFLEDGLNSRHSFPVYGCWDGRPFGYFEIYWVKEDRLGRLLGGDVGNYTRGLHVLVGEPEFRGPHRVKVWLSALVHHCLLADYRTETVMLEPRVDNTKFIRYLNDAGFYKQGEVSFPHKQSAIMKLDRESWEAPET</sequence>
<comment type="caution">
    <text evidence="4">The sequence shown here is derived from an EMBL/GenBank/DDBJ whole genome shotgun (WGS) entry which is preliminary data.</text>
</comment>
<dbReference type="STRING" id="1182541.W9XW98"/>
<dbReference type="Pfam" id="PF13523">
    <property type="entry name" value="Acetyltransf_8"/>
    <property type="match status" value="1"/>
</dbReference>
<feature type="compositionally biased region" description="Polar residues" evidence="2">
    <location>
        <begin position="62"/>
        <end position="72"/>
    </location>
</feature>
<feature type="region of interest" description="Disordered" evidence="2">
    <location>
        <begin position="61"/>
        <end position="128"/>
    </location>
</feature>
<comment type="similarity">
    <text evidence="1">Belongs to the lysine N-acyltransferase MbtK family.</text>
</comment>
<feature type="domain" description="Acyltransferase MbtK/IucB-like conserved" evidence="3">
    <location>
        <begin position="426"/>
        <end position="473"/>
    </location>
</feature>
<dbReference type="Proteomes" id="UP000019484">
    <property type="component" value="Unassembled WGS sequence"/>
</dbReference>
<dbReference type="HOGENOM" id="CLU_027095_1_0_1"/>